<accession>A0A4Y2BPX3</accession>
<dbReference type="EMBL" id="BGPR01000099">
    <property type="protein sequence ID" value="GBL94118.1"/>
    <property type="molecule type" value="Genomic_DNA"/>
</dbReference>
<keyword evidence="3" id="KW-1185">Reference proteome</keyword>
<gene>
    <name evidence="2" type="ORF">AVEN_185070_1</name>
</gene>
<protein>
    <submittedName>
        <fullName evidence="2">Uncharacterized protein</fullName>
    </submittedName>
</protein>
<dbReference type="AlphaFoldDB" id="A0A4Y2BPX3"/>
<reference evidence="2 3" key="1">
    <citation type="journal article" date="2019" name="Sci. Rep.">
        <title>Orb-weaving spider Araneus ventricosus genome elucidates the spidroin gene catalogue.</title>
        <authorList>
            <person name="Kono N."/>
            <person name="Nakamura H."/>
            <person name="Ohtoshi R."/>
            <person name="Moran D.A.P."/>
            <person name="Shinohara A."/>
            <person name="Yoshida Y."/>
            <person name="Fujiwara M."/>
            <person name="Mori M."/>
            <person name="Tomita M."/>
            <person name="Arakawa K."/>
        </authorList>
    </citation>
    <scope>NUCLEOTIDE SEQUENCE [LARGE SCALE GENOMIC DNA]</scope>
</reference>
<sequence length="104" mass="11739">MFKNSGPTTTPITDPNKGRQPSALGVPRLGAYLGASRNLYAQVSRLLYGLDRCCELLEDFLQPPVLHLLNDHNLEDKWFLKDYATLDIPRVSLGTLDDIKERKI</sequence>
<proteinExistence type="predicted"/>
<name>A0A4Y2BPX3_ARAVE</name>
<evidence type="ECO:0000313" key="3">
    <source>
        <dbReference type="Proteomes" id="UP000499080"/>
    </source>
</evidence>
<feature type="region of interest" description="Disordered" evidence="1">
    <location>
        <begin position="1"/>
        <end position="22"/>
    </location>
</feature>
<evidence type="ECO:0000313" key="2">
    <source>
        <dbReference type="EMBL" id="GBL94118.1"/>
    </source>
</evidence>
<feature type="compositionally biased region" description="Polar residues" evidence="1">
    <location>
        <begin position="1"/>
        <end position="13"/>
    </location>
</feature>
<evidence type="ECO:0000256" key="1">
    <source>
        <dbReference type="SAM" id="MobiDB-lite"/>
    </source>
</evidence>
<comment type="caution">
    <text evidence="2">The sequence shown here is derived from an EMBL/GenBank/DDBJ whole genome shotgun (WGS) entry which is preliminary data.</text>
</comment>
<dbReference type="Proteomes" id="UP000499080">
    <property type="component" value="Unassembled WGS sequence"/>
</dbReference>
<organism evidence="2 3">
    <name type="scientific">Araneus ventricosus</name>
    <name type="common">Orbweaver spider</name>
    <name type="synonym">Epeira ventricosa</name>
    <dbReference type="NCBI Taxonomy" id="182803"/>
    <lineage>
        <taxon>Eukaryota</taxon>
        <taxon>Metazoa</taxon>
        <taxon>Ecdysozoa</taxon>
        <taxon>Arthropoda</taxon>
        <taxon>Chelicerata</taxon>
        <taxon>Arachnida</taxon>
        <taxon>Araneae</taxon>
        <taxon>Araneomorphae</taxon>
        <taxon>Entelegynae</taxon>
        <taxon>Araneoidea</taxon>
        <taxon>Araneidae</taxon>
        <taxon>Araneus</taxon>
    </lineage>
</organism>